<feature type="chain" id="PRO_5046801823" evidence="2">
    <location>
        <begin position="27"/>
        <end position="411"/>
    </location>
</feature>
<evidence type="ECO:0000259" key="3">
    <source>
        <dbReference type="Pfam" id="PF01464"/>
    </source>
</evidence>
<dbReference type="SUPFAM" id="SSF53955">
    <property type="entry name" value="Lysozyme-like"/>
    <property type="match status" value="1"/>
</dbReference>
<dbReference type="InterPro" id="IPR008258">
    <property type="entry name" value="Transglycosylase_SLT_dom_1"/>
</dbReference>
<dbReference type="RefSeq" id="WP_231419289.1">
    <property type="nucleotide sequence ID" value="NZ_CP126446.1"/>
</dbReference>
<reference evidence="5 6" key="1">
    <citation type="submission" date="2023-05" db="EMBL/GenBank/DDBJ databases">
        <title>Comparative genomics reveals the evidence of polycyclic aromatic hydrocarbons degradation in moderately halophilic genus Pontibacillus.</title>
        <authorList>
            <person name="Yang H."/>
            <person name="Qian Z."/>
        </authorList>
    </citation>
    <scope>NUCLEOTIDE SEQUENCE [LARGE SCALE GENOMIC DNA]</scope>
    <source>
        <strain evidence="6">HN14</strain>
    </source>
</reference>
<proteinExistence type="predicted"/>
<evidence type="ECO:0000259" key="4">
    <source>
        <dbReference type="Pfam" id="PF13205"/>
    </source>
</evidence>
<dbReference type="InterPro" id="IPR014755">
    <property type="entry name" value="Cu-Rt/internalin_Ig-like"/>
</dbReference>
<protein>
    <submittedName>
        <fullName evidence="5">Ig-like domain-containing protein</fullName>
    </submittedName>
</protein>
<dbReference type="Pfam" id="PF01464">
    <property type="entry name" value="SLT"/>
    <property type="match status" value="1"/>
</dbReference>
<accession>A0ABY8UY74</accession>
<evidence type="ECO:0000313" key="5">
    <source>
        <dbReference type="EMBL" id="WIF98601.1"/>
    </source>
</evidence>
<feature type="domain" description="SbsA Ig-like" evidence="4">
    <location>
        <begin position="322"/>
        <end position="409"/>
    </location>
</feature>
<dbReference type="Pfam" id="PF13205">
    <property type="entry name" value="Big_5"/>
    <property type="match status" value="1"/>
</dbReference>
<feature type="signal peptide" evidence="2">
    <location>
        <begin position="1"/>
        <end position="26"/>
    </location>
</feature>
<evidence type="ECO:0000256" key="1">
    <source>
        <dbReference type="ARBA" id="ARBA00022729"/>
    </source>
</evidence>
<organism evidence="5 6">
    <name type="scientific">Pontibacillus chungwhensis</name>
    <dbReference type="NCBI Taxonomy" id="265426"/>
    <lineage>
        <taxon>Bacteria</taxon>
        <taxon>Bacillati</taxon>
        <taxon>Bacillota</taxon>
        <taxon>Bacilli</taxon>
        <taxon>Bacillales</taxon>
        <taxon>Bacillaceae</taxon>
        <taxon>Pontibacillus</taxon>
    </lineage>
</organism>
<name>A0ABY8UY74_9BACI</name>
<evidence type="ECO:0000313" key="6">
    <source>
        <dbReference type="Proteomes" id="UP001236652"/>
    </source>
</evidence>
<dbReference type="Proteomes" id="UP001236652">
    <property type="component" value="Chromosome"/>
</dbReference>
<dbReference type="InterPro" id="IPR023346">
    <property type="entry name" value="Lysozyme-like_dom_sf"/>
</dbReference>
<sequence>MRTWKIALSMVMVMMLMVMSYSPATAQPSTSKELTMAEKKEILTLTALDYGIPPEILKAIAYEETRMMQFNEDGTPIETNDKGIGIMQVTNYDGEVDENRLKTDTAYNIKIGAEILKDKWNWMEANDKRGLPSINESNPKILEHWYFPIMAYNGASKRNDPSEQVGLTYQEGIYDRIEKSSLINISPLPELDFNYNEEGELKFPTMHYQWDQANTYSSQMFSKGDNVVLMNASNFNENFSPAYGNLRTSLEDGAPVVEEVPYYTQLTIVSGPHFTNDQKRDNHFITYEVKGNGINGYIASANLRDDDSFQTVFLKKESLQPSKAVSPQKTWTVSFNTKIERDTVTPRNLYIVSENGVGISSTVSLTDDLKAVTINPTKDLDPGTYHLYIKDIQSAKGVDIKEPIQMTFTVQ</sequence>
<evidence type="ECO:0000256" key="2">
    <source>
        <dbReference type="SAM" id="SignalP"/>
    </source>
</evidence>
<dbReference type="InterPro" id="IPR032812">
    <property type="entry name" value="SbsA_Ig"/>
</dbReference>
<keyword evidence="1 2" id="KW-0732">Signal</keyword>
<keyword evidence="6" id="KW-1185">Reference proteome</keyword>
<feature type="domain" description="Transglycosylase SLT" evidence="3">
    <location>
        <begin position="48"/>
        <end position="157"/>
    </location>
</feature>
<dbReference type="Gene3D" id="1.10.530.10">
    <property type="match status" value="1"/>
</dbReference>
<dbReference type="EMBL" id="CP126446">
    <property type="protein sequence ID" value="WIF98601.1"/>
    <property type="molecule type" value="Genomic_DNA"/>
</dbReference>
<gene>
    <name evidence="5" type="ORF">QNI29_02720</name>
</gene>
<dbReference type="Gene3D" id="2.60.40.1220">
    <property type="match status" value="1"/>
</dbReference>